<feature type="domain" description="Glucose-6-phosphate dehydrogenase assembly protein OpcA C-terminal" evidence="2">
    <location>
        <begin position="171"/>
        <end position="299"/>
    </location>
</feature>
<dbReference type="Pfam" id="PF20171">
    <property type="entry name" value="OpcA_G6PD_C"/>
    <property type="match status" value="1"/>
</dbReference>
<evidence type="ECO:0000259" key="2">
    <source>
        <dbReference type="Pfam" id="PF20171"/>
    </source>
</evidence>
<dbReference type="AlphaFoldDB" id="A0A840QJS3"/>
<gene>
    <name evidence="3" type="ORF">BJ970_007018</name>
</gene>
<name>A0A840QJS3_9PSEU</name>
<dbReference type="InterPro" id="IPR046801">
    <property type="entry name" value="OpcA_G6PD_N"/>
</dbReference>
<feature type="domain" description="Glucose-6-phosphate dehydrogenase assembly protein OpcA N-terminal" evidence="1">
    <location>
        <begin position="52"/>
        <end position="166"/>
    </location>
</feature>
<proteinExistence type="predicted"/>
<accession>A0A840QJS3</accession>
<comment type="caution">
    <text evidence="3">The sequence shown here is derived from an EMBL/GenBank/DDBJ whole genome shotgun (WGS) entry which is preliminary data.</text>
</comment>
<protein>
    <submittedName>
        <fullName evidence="3">Glucose-6-phosphate dehydrogenase assembly protein OpcA</fullName>
    </submittedName>
</protein>
<evidence type="ECO:0000313" key="3">
    <source>
        <dbReference type="EMBL" id="MBB5159419.1"/>
    </source>
</evidence>
<dbReference type="RefSeq" id="WP_184731809.1">
    <property type="nucleotide sequence ID" value="NZ_JACHIW010000002.1"/>
</dbReference>
<evidence type="ECO:0000313" key="4">
    <source>
        <dbReference type="Proteomes" id="UP000584374"/>
    </source>
</evidence>
<sequence>MIRDLPDTNATEISAALRTARRALGIPAVGMVLTLIIVTDEAGLEGALAAASKTAREHPSRILAVIEGPPDAQTTSGEAARLDTEIRICSEVGAGETVVLWLSGEVVAHADSVVLPLLVPEAPVVVWWPGAGPANPAAHPLGALANRRVTDVAAAASPLKHLTRRSQTYTPGDTDLAWTRTTPWRSILTAALDRHPAPVQRAVVESEPEDGSGILLAAWLAERLQVPVEHAAATGSPLAVRLHSGDGDITLARTSPSTAGLSTPDHPDQCAAMPQADTAELISEELRRLEPDDVYGTALKHSSAVAASPARTSA</sequence>
<dbReference type="PANTHER" id="PTHR38658">
    <property type="entry name" value="OXPP CYCLE PROTEIN OPCA-RELATED"/>
    <property type="match status" value="1"/>
</dbReference>
<dbReference type="InterPro" id="IPR004555">
    <property type="entry name" value="G6PDH_assembly_OpcA"/>
</dbReference>
<keyword evidence="4" id="KW-1185">Reference proteome</keyword>
<dbReference type="Pfam" id="PF10128">
    <property type="entry name" value="OpcA_G6PD_assem"/>
    <property type="match status" value="1"/>
</dbReference>
<dbReference type="InterPro" id="IPR046802">
    <property type="entry name" value="OpcA_G6PD_C"/>
</dbReference>
<organism evidence="3 4">
    <name type="scientific">Saccharopolyspora phatthalungensis</name>
    <dbReference type="NCBI Taxonomy" id="664693"/>
    <lineage>
        <taxon>Bacteria</taxon>
        <taxon>Bacillati</taxon>
        <taxon>Actinomycetota</taxon>
        <taxon>Actinomycetes</taxon>
        <taxon>Pseudonocardiales</taxon>
        <taxon>Pseudonocardiaceae</taxon>
        <taxon>Saccharopolyspora</taxon>
    </lineage>
</organism>
<dbReference type="Proteomes" id="UP000584374">
    <property type="component" value="Unassembled WGS sequence"/>
</dbReference>
<evidence type="ECO:0000259" key="1">
    <source>
        <dbReference type="Pfam" id="PF10128"/>
    </source>
</evidence>
<reference evidence="3 4" key="1">
    <citation type="submission" date="2020-08" db="EMBL/GenBank/DDBJ databases">
        <title>Sequencing the genomes of 1000 actinobacteria strains.</title>
        <authorList>
            <person name="Klenk H.-P."/>
        </authorList>
    </citation>
    <scope>NUCLEOTIDE SEQUENCE [LARGE SCALE GENOMIC DNA]</scope>
    <source>
        <strain evidence="3 4">DSM 45584</strain>
    </source>
</reference>
<dbReference type="PANTHER" id="PTHR38658:SF1">
    <property type="entry name" value="OXPP CYCLE PROTEIN OPCA-RELATED"/>
    <property type="match status" value="1"/>
</dbReference>
<dbReference type="EMBL" id="JACHIW010000002">
    <property type="protein sequence ID" value="MBB5159419.1"/>
    <property type="molecule type" value="Genomic_DNA"/>
</dbReference>